<dbReference type="STRING" id="1169540.A0A0G4GZN2"/>
<dbReference type="InterPro" id="IPR059000">
    <property type="entry name" value="ATPase_P-type_domA"/>
</dbReference>
<feature type="transmembrane region" description="Helical" evidence="18">
    <location>
        <begin position="1736"/>
        <end position="1754"/>
    </location>
</feature>
<reference evidence="20 21" key="1">
    <citation type="submission" date="2014-11" db="EMBL/GenBank/DDBJ databases">
        <authorList>
            <person name="Zhu J."/>
            <person name="Qi W."/>
            <person name="Song R."/>
        </authorList>
    </citation>
    <scope>NUCLEOTIDE SEQUENCE [LARGE SCALE GENOMIC DNA]</scope>
</reference>
<feature type="compositionally biased region" description="Polar residues" evidence="17">
    <location>
        <begin position="2894"/>
        <end position="2934"/>
    </location>
</feature>
<evidence type="ECO:0000256" key="1">
    <source>
        <dbReference type="ARBA" id="ARBA00004141"/>
    </source>
</evidence>
<feature type="binding site" evidence="15">
    <location>
        <position position="1197"/>
    </location>
    <ligand>
        <name>ATP</name>
        <dbReference type="ChEBI" id="CHEBI:30616"/>
    </ligand>
</feature>
<dbReference type="EC" id="7.6.2.1" evidence="4"/>
<feature type="region of interest" description="Disordered" evidence="17">
    <location>
        <begin position="671"/>
        <end position="744"/>
    </location>
</feature>
<dbReference type="GO" id="GO:0035556">
    <property type="term" value="P:intracellular signal transduction"/>
    <property type="evidence" value="ECO:0007669"/>
    <property type="project" value="InterPro"/>
</dbReference>
<feature type="transmembrane region" description="Helical" evidence="18">
    <location>
        <begin position="315"/>
        <end position="338"/>
    </location>
</feature>
<gene>
    <name evidence="20" type="ORF">Vbra_19183</name>
</gene>
<evidence type="ECO:0000256" key="7">
    <source>
        <dbReference type="ARBA" id="ARBA00022741"/>
    </source>
</evidence>
<dbReference type="OrthoDB" id="354346at2759"/>
<evidence type="ECO:0000256" key="10">
    <source>
        <dbReference type="ARBA" id="ARBA00022967"/>
    </source>
</evidence>
<comment type="similarity">
    <text evidence="3">Belongs to the cation transport ATPase (P-type) (TC 3.A.3) family. Type IV subfamily.</text>
</comment>
<dbReference type="InterPro" id="IPR023299">
    <property type="entry name" value="ATPase_P-typ_cyto_dom_N"/>
</dbReference>
<dbReference type="SUPFAM" id="SSF81665">
    <property type="entry name" value="Calcium ATPase, transmembrane domain M"/>
    <property type="match status" value="1"/>
</dbReference>
<feature type="region of interest" description="Disordered" evidence="17">
    <location>
        <begin position="3115"/>
        <end position="3136"/>
    </location>
</feature>
<dbReference type="EMBL" id="CDMY01000897">
    <property type="protein sequence ID" value="CEM36626.1"/>
    <property type="molecule type" value="Genomic_DNA"/>
</dbReference>
<feature type="region of interest" description="Disordered" evidence="17">
    <location>
        <begin position="471"/>
        <end position="496"/>
    </location>
</feature>
<keyword evidence="11 18" id="KW-1133">Transmembrane helix</keyword>
<evidence type="ECO:0000256" key="4">
    <source>
        <dbReference type="ARBA" id="ARBA00012189"/>
    </source>
</evidence>
<feature type="binding site" evidence="16">
    <location>
        <position position="1318"/>
    </location>
    <ligand>
        <name>Mg(2+)</name>
        <dbReference type="ChEBI" id="CHEBI:18420"/>
    </ligand>
</feature>
<evidence type="ECO:0000256" key="12">
    <source>
        <dbReference type="ARBA" id="ARBA00023136"/>
    </source>
</evidence>
<feature type="compositionally biased region" description="Low complexity" evidence="17">
    <location>
        <begin position="2174"/>
        <end position="2190"/>
    </location>
</feature>
<dbReference type="PANTHER" id="PTHR24092:SF150">
    <property type="entry name" value="PHOSPHOLIPID-TRANSPORTING ATPASE"/>
    <property type="match status" value="1"/>
</dbReference>
<dbReference type="PhylomeDB" id="A0A0G4GZN2"/>
<evidence type="ECO:0000256" key="8">
    <source>
        <dbReference type="ARBA" id="ARBA00022840"/>
    </source>
</evidence>
<feature type="transmembrane region" description="Helical" evidence="18">
    <location>
        <begin position="2604"/>
        <end position="2625"/>
    </location>
</feature>
<comment type="cofactor">
    <cofactor evidence="16">
        <name>Mg(2+)</name>
        <dbReference type="ChEBI" id="CHEBI:18420"/>
    </cofactor>
</comment>
<dbReference type="OMA" id="CIPNLNM"/>
<feature type="transmembrane region" description="Helical" evidence="18">
    <location>
        <begin position="1369"/>
        <end position="1395"/>
    </location>
</feature>
<feature type="active site" description="4-aspartylphosphate intermediate" evidence="14">
    <location>
        <position position="444"/>
    </location>
</feature>
<dbReference type="GO" id="GO:0016887">
    <property type="term" value="F:ATP hydrolysis activity"/>
    <property type="evidence" value="ECO:0007669"/>
    <property type="project" value="InterPro"/>
</dbReference>
<dbReference type="InterPro" id="IPR001054">
    <property type="entry name" value="A/G_cyclase"/>
</dbReference>
<dbReference type="SUPFAM" id="SSF55073">
    <property type="entry name" value="Nucleotide cyclase"/>
    <property type="match status" value="2"/>
</dbReference>
<evidence type="ECO:0000256" key="5">
    <source>
        <dbReference type="ARBA" id="ARBA00022692"/>
    </source>
</evidence>
<evidence type="ECO:0000256" key="3">
    <source>
        <dbReference type="ARBA" id="ARBA00008109"/>
    </source>
</evidence>
<comment type="catalytic activity">
    <reaction evidence="13">
        <text>ATP + H2O + phospholipidSide 1 = ADP + phosphate + phospholipidSide 2.</text>
        <dbReference type="EC" id="7.6.2.1"/>
    </reaction>
</comment>
<organism evidence="20 21">
    <name type="scientific">Vitrella brassicaformis (strain CCMP3155)</name>
    <dbReference type="NCBI Taxonomy" id="1169540"/>
    <lineage>
        <taxon>Eukaryota</taxon>
        <taxon>Sar</taxon>
        <taxon>Alveolata</taxon>
        <taxon>Colpodellida</taxon>
        <taxon>Vitrellaceae</taxon>
        <taxon>Vitrella</taxon>
    </lineage>
</organism>
<dbReference type="Pfam" id="PF00122">
    <property type="entry name" value="E1-E2_ATPase"/>
    <property type="match status" value="1"/>
</dbReference>
<feature type="binding site" evidence="16">
    <location>
        <position position="446"/>
    </location>
    <ligand>
        <name>Mg(2+)</name>
        <dbReference type="ChEBI" id="CHEBI:18420"/>
    </ligand>
</feature>
<feature type="binding site" evidence="16">
    <location>
        <position position="444"/>
    </location>
    <ligand>
        <name>Mg(2+)</name>
        <dbReference type="ChEBI" id="CHEBI:18420"/>
    </ligand>
</feature>
<feature type="compositionally biased region" description="Polar residues" evidence="17">
    <location>
        <begin position="3290"/>
        <end position="3303"/>
    </location>
</feature>
<keyword evidence="9 16" id="KW-0460">Magnesium</keyword>
<dbReference type="SUPFAM" id="SSF56784">
    <property type="entry name" value="HAD-like"/>
    <property type="match status" value="1"/>
</dbReference>
<dbReference type="InterPro" id="IPR036412">
    <property type="entry name" value="HAD-like_sf"/>
</dbReference>
<dbReference type="NCBIfam" id="TIGR01494">
    <property type="entry name" value="ATPase_P-type"/>
    <property type="match status" value="1"/>
</dbReference>
<feature type="binding site" evidence="15">
    <location>
        <position position="1198"/>
    </location>
    <ligand>
        <name>ATP</name>
        <dbReference type="ChEBI" id="CHEBI:30616"/>
    </ligand>
</feature>
<feature type="transmembrane region" description="Helical" evidence="18">
    <location>
        <begin position="1565"/>
        <end position="1584"/>
    </location>
</feature>
<feature type="compositionally biased region" description="Low complexity" evidence="17">
    <location>
        <begin position="2235"/>
        <end position="2244"/>
    </location>
</feature>
<feature type="region of interest" description="Disordered" evidence="17">
    <location>
        <begin position="3289"/>
        <end position="3320"/>
    </location>
</feature>
<feature type="binding site" evidence="15">
    <location>
        <position position="444"/>
    </location>
    <ligand>
        <name>ATP</name>
        <dbReference type="ChEBI" id="CHEBI:30616"/>
    </ligand>
</feature>
<dbReference type="Pfam" id="PF16209">
    <property type="entry name" value="PhoLip_ATPase_N"/>
    <property type="match status" value="1"/>
</dbReference>
<dbReference type="InterPro" id="IPR008250">
    <property type="entry name" value="ATPase_P-typ_transduc_dom_A_sf"/>
</dbReference>
<feature type="transmembrane region" description="Helical" evidence="18">
    <location>
        <begin position="1835"/>
        <end position="1859"/>
    </location>
</feature>
<feature type="transmembrane region" description="Helical" evidence="18">
    <location>
        <begin position="1774"/>
        <end position="1793"/>
    </location>
</feature>
<feature type="binding site" evidence="15">
    <location>
        <position position="1059"/>
    </location>
    <ligand>
        <name>ATP</name>
        <dbReference type="ChEBI" id="CHEBI:30616"/>
    </ligand>
</feature>
<feature type="compositionally biased region" description="Polar residues" evidence="17">
    <location>
        <begin position="799"/>
        <end position="809"/>
    </location>
</feature>
<feature type="region of interest" description="Disordered" evidence="17">
    <location>
        <begin position="2892"/>
        <end position="2945"/>
    </location>
</feature>
<feature type="binding site" evidence="15">
    <location>
        <position position="1321"/>
    </location>
    <ligand>
        <name>ATP</name>
        <dbReference type="ChEBI" id="CHEBI:30616"/>
    </ligand>
</feature>
<feature type="transmembrane region" description="Helical" evidence="18">
    <location>
        <begin position="365"/>
        <end position="387"/>
    </location>
</feature>
<keyword evidence="8 15" id="KW-0067">ATP-binding</keyword>
<feature type="compositionally biased region" description="Polar residues" evidence="17">
    <location>
        <begin position="3115"/>
        <end position="3129"/>
    </location>
</feature>
<feature type="compositionally biased region" description="Acidic residues" evidence="17">
    <location>
        <begin position="694"/>
        <end position="709"/>
    </location>
</feature>
<keyword evidence="7 15" id="KW-0547">Nucleotide-binding</keyword>
<evidence type="ECO:0000256" key="14">
    <source>
        <dbReference type="PIRSR" id="PIRSR606539-1"/>
    </source>
</evidence>
<dbReference type="Gene3D" id="2.70.150.10">
    <property type="entry name" value="Calcium-transporting ATPase, cytoplasmic transduction domain A"/>
    <property type="match status" value="1"/>
</dbReference>
<dbReference type="Pfam" id="PF16212">
    <property type="entry name" value="PhoLip_ATPase_C"/>
    <property type="match status" value="1"/>
</dbReference>
<dbReference type="SUPFAM" id="SSF81653">
    <property type="entry name" value="Calcium ATPase, transduction domain A"/>
    <property type="match status" value="1"/>
</dbReference>
<feature type="region of interest" description="Disordered" evidence="17">
    <location>
        <begin position="1"/>
        <end position="25"/>
    </location>
</feature>
<sequence length="3479" mass="385296">MSVELVSLPSSERKTGTSPRFGPFGLSHTHSSMHQPADGLGHGWRRIRINASPGDEEEEHNASFPDNNVRTNRYRVWNFVPKNLWEQFHRWANWWFLVVSILQLLPLNVSPTSSWATIVPLSIVLFVTMVKDGYEDWRRYKNDVKVNNRKCDILDPEPNSNKLKRARWADVKVGDIVRLEDGDDVPADMVILATNDPTEGIAYVETAMLDGETSLKPKNAVEDTKTETHGTLKSKRGKISCEPPSNRLDTFTGTLKLDEYPRNTSIDAKNFILKGSRLRNTEYLYGVVIYTGVDTRLHRNSRPPRNKRSKIERDVNWYLFIIAAVLTIMVAISVWLSFRFTDKEPEVFLYFAGESVKRYHDWLRIITFAILYNNLVPISLCVTIDFVRFIQAIFIENDPDLEYVKGAAEPGRDGSPGESTVVKAQARTANLNDDLGQIEYVFSDKTGTITENEMEFAMCSIAGRKYGKKERIKLPRHPPPPPPYPHTHAHPHPQPRVADPLIPIPMPMDGQDDGPPRSFPVATQSDAVAFGKYQRTATAPDLGLAMALNPRLATPQEADELESSHSPALPISLPMTNAASASRDNMGLEEYTPWHDAHALSPYDGRHFVDDDSQGQGRRPPHEVSQEMIDMDNVASRVHYALDHAEGEDIVMPDHSDQMPLTAPLSQDDLFHSFAPVPQPFEDDHSSDSSSESDNLDDQMQDIGNEDVGNEALTTEPDMGVSSRRGDGEDASAASSPANSAVRRSVHHYTDPGLYTSRESDMYDEACGACMVVAPVGADGGGGEVVNGVVRGKSPPSPFSQGSRSTRASPASIRTHPRCRFKDPRILRDLEANDERSEKIDAFLKVMALCHTVIPSERHPVSRPESQEGPCTLSHCNPFSPLSHSRRMQRHTHAGQVNANNSTTNDTIERGRELLTERLKQMHPSMAAIMQQQQEKHEHDMAATGGSNATAVDVSSATNVANFSMSVDSHVLSAQYYDQEKPRPAPIRMASNVHEIRKSYFDKGRTQFHYQAANPDEEAFVVAASCLGYQLIPPRTSTTLTLDIQGEPQTVQIVGINEFNSNRKRMSIVVREHGKEGAMLYCKGADSAMLERLAPNQNEQIAKVRRHINEFAVKGLRTMVLARRRLDQSEYESFSKRYNDARSSLLQREERLEKVAEDFEANLELLGATAIEDKLQPGVAATIKALLDGGIKVWMLTGDKRETAVNVGYACQLIQAHFRRIECLAHNEATALEDIRCVYKKFQASEKEKVKEPCVLVVDGRTLYNILHSDEMKHLFLTMACACKSVLACRVAPAQKAELVRMVKRCLKPHPTTLAIGDGANDVSMLQEADVGVGIIGNEGMQAVRASDYAIGRFRFLRKLLFVHGRLNYVRLSVVILYSFFKNICLILPNFYFIFLNAYSGTSLYESWLLMSYNVVWTSLPIVLYGLLEEDIYVHILPYVPILYQQGQRHLCFNSRIFAAWVFQGLLYGLINAGALYLAFDVSTALPNGKTVDIMTLGTAAFFNTILTVTIKVAMCTQRWTWLYAGVTLGFSVVLFFPSIFTYSVTGWPHKSMEGVAVHLFGATQYWLATLLSCATCFLMELGISHVYKRFYRSPLTVVQEWFEERRKLLQLLAPEELGRILQRHIECSPNDNPIQRTVEIECSAKKRDWRTFVSLLVDRSWACLTGGVHYWKLSGGSEHGKDGTVSTSVSGTPSSGSQRNVDEMLWRFSLRFKDKQIEKEYLQHFKIKIRKYTPFFRVLLGFAILITFMYAGYVTIFELGGGKIEWKTNVAQYFASFALAMFFAFTWSRLFVDQYVRIMITICVLGLVYKATIDVVSTSDGVQTTAMLPVISFVILRIPFTYAFWINVAHMTIFSLRYALDDIEKSNPGGSDSLDERLQILCDYMPILLGITAFSAFVGRRFEYQQRIAFIYEAEGRDALARQREILNWSLPDHIVDTYLDLSGPGRPIISEDPGTVSVIFCDIYAFHELVASMEPTKLVKMLDTVFKAFDRAAERYNCQKIETVAETYLAASGLHPGAPTPATPPDPSNDALTAIRMGVAQLQIAKKMMYDRKCPEKQEWEQCVLHVKIGVHTGKVVAGVVGAKKPQYALFGDTVNTASRMKTTGEADHVHISNSTYEHVKSDPRYKWEARKTHVKGKGLMDTYLLTEATPAQHTSSTINIALTNSEHHSTKTNTTTRPPTKTTSSQSPPMPSREATRSAADNDHPTAAADENGTSTGKDKDAEATGACVGVTPPTRTTTTNPPFPPCIPPTLPSPCPSAIVLESERDPGERVTRSLESLVARRGVLTMRPPPDHPPAPERGEGKGSEELLLPPPSPMQLPLVPSASVSFPPAPPSTLVETVKNGLRQNSRKVSFSDNHLPPTAMTPGTTHLMATDQVAITIPESGKFHPSTRVRNAVGPSDEERPAQAAEEVVARRRSSGGSLDSTLNLQDNGARMDELEKRRAKGVREAFATLHSAFPGKKWPSGDNIDATSVSAWREADKGGGEGDKGGAGQERERGVLTRMMYSLFGCIWGVDKGPFDSYFLDKKRYNRFTLLFREKREEEMYRDYFFDEGNNVNRIEQALFFWLVAYVIQTIEMVFMPGAYGTGDTALGERKLDISIVWTIRGLFVVLFIALLTLFHIKRTCMRKNVKNSRPLIIALAVAVLAGTISSLSQPSWMFENTEPTFAYYQFVNTIDVFFWITILHHASGLLYCWILLLDFIVCAAVLTYLTLWTRWRSGPNGQAAREAFLMIPMFMVINAITSYYKEYYDRLNWVNKQKSERNERRANEILDGVLPQQVLSGVIKGEAIQLAYEHKEVTFLFADIVGFTSWAKGVPPRQVVELLTELFSIFDQETTDLGVYKVCTIGDAYVAVTHGSVHSTSPDTESPPHAPTKAIAINDECSCQDKGAGSNNAIAPRASGSQSPASQHTQATGTTQSGGKDGQSEQLPNSGGGGGGKKGVGKVVVEISKSVSVRKSKGVEGAEKMFKMAHSMLNKIHQVRERLKIPHLNMRIGMHFGNCVGGLIGTQRIRYDIWGIDVLTGNMMESNGVPGKIVASEALKKFVEAQAHLQTRFVFKYHKEVMVVDRPVNSYIVNDSESPYYNQPVAAQDSYVSNVGSLPFSLRAANTGGQLAQHNPLTPRTNSKGEALGSSASRIPRVASLTPASTSRGEASFFERFDMNLFGGLGGSGQSRQSQHPATSHQNMPMSIPAGLVRQEKLERSRSLNSVSASRMLAGLATRLPPPPPSNDTSAHPYPAVPPLPLAPAQSPVSIPHNIALMMRQANKHRLPPRPPASIAMTEAAMLQRKNTPGSDRSSNPMMQHKGPTSHRQASRPPATVTVATLREKMLKSGAPGRSMGAITRIGPSCPPPPLEEAQGDDPALSPPSVTSALSPPSTEAIVTPRRDMHSPPSPPRSPARDPAVAGLTAAEVRQRLGGALQALGQGGVNRDGAVGDRDALTILSGGQQQQQQQRGGVGVSVTYLKPPATRVDRAVSE</sequence>
<feature type="region of interest" description="Disordered" evidence="17">
    <location>
        <begin position="3333"/>
        <end position="3407"/>
    </location>
</feature>
<evidence type="ECO:0000256" key="9">
    <source>
        <dbReference type="ARBA" id="ARBA00022842"/>
    </source>
</evidence>
<evidence type="ECO:0000259" key="19">
    <source>
        <dbReference type="PROSITE" id="PS50125"/>
    </source>
</evidence>
<dbReference type="InterPro" id="IPR001757">
    <property type="entry name" value="P_typ_ATPase"/>
</dbReference>
<feature type="compositionally biased region" description="Polar residues" evidence="17">
    <location>
        <begin position="3369"/>
        <end position="3379"/>
    </location>
</feature>
<feature type="compositionally biased region" description="Basic and acidic residues" evidence="17">
    <location>
        <begin position="2197"/>
        <end position="2207"/>
    </location>
</feature>
<feature type="transmembrane region" description="Helical" evidence="18">
    <location>
        <begin position="1522"/>
        <end position="1545"/>
    </location>
</feature>
<feature type="compositionally biased region" description="Low complexity" evidence="17">
    <location>
        <begin position="731"/>
        <end position="743"/>
    </location>
</feature>
<dbReference type="PANTHER" id="PTHR24092">
    <property type="entry name" value="PROBABLE PHOSPHOLIPID-TRANSPORTING ATPASE"/>
    <property type="match status" value="1"/>
</dbReference>
<feature type="binding site" evidence="15">
    <location>
        <position position="1117"/>
    </location>
    <ligand>
        <name>ATP</name>
        <dbReference type="ChEBI" id="CHEBI:30616"/>
    </ligand>
</feature>
<feature type="binding site" evidence="15">
    <location>
        <position position="1322"/>
    </location>
    <ligand>
        <name>ATP</name>
        <dbReference type="ChEBI" id="CHEBI:30616"/>
    </ligand>
</feature>
<feature type="region of interest" description="Disordered" evidence="17">
    <location>
        <begin position="2388"/>
        <end position="2436"/>
    </location>
</feature>
<protein>
    <recommendedName>
        <fullName evidence="4">P-type phospholipid transporter</fullName>
        <ecNumber evidence="4">7.6.2.1</ecNumber>
    </recommendedName>
</protein>
<dbReference type="PROSITE" id="PS50125">
    <property type="entry name" value="GUANYLATE_CYCLASE_2"/>
    <property type="match status" value="2"/>
</dbReference>
<feature type="binding site" evidence="15">
    <location>
        <position position="1083"/>
    </location>
    <ligand>
        <name>ATP</name>
        <dbReference type="ChEBI" id="CHEBI:30616"/>
    </ligand>
</feature>
<dbReference type="InterPro" id="IPR032630">
    <property type="entry name" value="P_typ_ATPase_c"/>
</dbReference>
<evidence type="ECO:0000256" key="2">
    <source>
        <dbReference type="ARBA" id="ARBA00004308"/>
    </source>
</evidence>
<feature type="region of interest" description="Disordered" evidence="17">
    <location>
        <begin position="3169"/>
        <end position="3190"/>
    </location>
</feature>
<dbReference type="Gene3D" id="3.40.1110.10">
    <property type="entry name" value="Calcium-transporting ATPase, cytoplasmic domain N"/>
    <property type="match status" value="1"/>
</dbReference>
<feature type="binding site" evidence="15">
    <location>
        <position position="1296"/>
    </location>
    <ligand>
        <name>ATP</name>
        <dbReference type="ChEBI" id="CHEBI:30616"/>
    </ligand>
</feature>
<feature type="binding site" evidence="16">
    <location>
        <position position="1322"/>
    </location>
    <ligand>
        <name>Mg(2+)</name>
        <dbReference type="ChEBI" id="CHEBI:18420"/>
    </ligand>
</feature>
<feature type="binding site" evidence="15">
    <location>
        <position position="446"/>
    </location>
    <ligand>
        <name>ATP</name>
        <dbReference type="ChEBI" id="CHEBI:30616"/>
    </ligand>
</feature>
<dbReference type="GO" id="GO:0005886">
    <property type="term" value="C:plasma membrane"/>
    <property type="evidence" value="ECO:0007669"/>
    <property type="project" value="TreeGrafter"/>
</dbReference>
<dbReference type="InterPro" id="IPR006539">
    <property type="entry name" value="P-type_ATPase_IV"/>
</dbReference>
<dbReference type="CDD" id="cd07302">
    <property type="entry name" value="CHD"/>
    <property type="match status" value="2"/>
</dbReference>
<feature type="binding site" evidence="15">
    <location>
        <position position="1199"/>
    </location>
    <ligand>
        <name>ATP</name>
        <dbReference type="ChEBI" id="CHEBI:30616"/>
    </ligand>
</feature>
<feature type="transmembrane region" description="Helical" evidence="18">
    <location>
        <begin position="1458"/>
        <end position="1480"/>
    </location>
</feature>
<evidence type="ECO:0000256" key="15">
    <source>
        <dbReference type="PIRSR" id="PIRSR606539-2"/>
    </source>
</evidence>
<keyword evidence="21" id="KW-1185">Reference proteome</keyword>
<dbReference type="InterPro" id="IPR032631">
    <property type="entry name" value="P-type_ATPase_N"/>
</dbReference>
<evidence type="ECO:0000313" key="20">
    <source>
        <dbReference type="EMBL" id="CEM36626.1"/>
    </source>
</evidence>
<dbReference type="InterPro" id="IPR023214">
    <property type="entry name" value="HAD_sf"/>
</dbReference>
<evidence type="ECO:0000256" key="17">
    <source>
        <dbReference type="SAM" id="MobiDB-lite"/>
    </source>
</evidence>
<dbReference type="Proteomes" id="UP000041254">
    <property type="component" value="Unassembled WGS sequence"/>
</dbReference>
<feature type="compositionally biased region" description="Basic and acidic residues" evidence="17">
    <location>
        <begin position="219"/>
        <end position="230"/>
    </location>
</feature>
<dbReference type="InParanoid" id="A0A0G4GZN2"/>
<dbReference type="Gene3D" id="3.40.50.1000">
    <property type="entry name" value="HAD superfamily/HAD-like"/>
    <property type="match status" value="1"/>
</dbReference>
<feature type="compositionally biased region" description="Polar residues" evidence="17">
    <location>
        <begin position="3181"/>
        <end position="3190"/>
    </location>
</feature>
<evidence type="ECO:0000313" key="21">
    <source>
        <dbReference type="Proteomes" id="UP000041254"/>
    </source>
</evidence>
<proteinExistence type="inferred from homology"/>
<dbReference type="GO" id="GO:0045332">
    <property type="term" value="P:phospholipid translocation"/>
    <property type="evidence" value="ECO:0007669"/>
    <property type="project" value="TreeGrafter"/>
</dbReference>
<feature type="transmembrane region" description="Helical" evidence="18">
    <location>
        <begin position="2637"/>
        <end position="2658"/>
    </location>
</feature>
<dbReference type="SMART" id="SM00044">
    <property type="entry name" value="CYCc"/>
    <property type="match status" value="2"/>
</dbReference>
<feature type="binding site" evidence="15">
    <location>
        <position position="1017"/>
    </location>
    <ligand>
        <name>ATP</name>
        <dbReference type="ChEBI" id="CHEBI:30616"/>
    </ligand>
</feature>
<evidence type="ECO:0000256" key="11">
    <source>
        <dbReference type="ARBA" id="ARBA00022989"/>
    </source>
</evidence>
<dbReference type="GO" id="GO:0140326">
    <property type="term" value="F:ATPase-coupled intramembrane lipid transporter activity"/>
    <property type="evidence" value="ECO:0007669"/>
    <property type="project" value="UniProtKB-EC"/>
</dbReference>
<comment type="subcellular location">
    <subcellularLocation>
        <location evidence="2">Endomembrane system</location>
    </subcellularLocation>
    <subcellularLocation>
        <location evidence="1">Membrane</location>
        <topology evidence="1">Multi-pass membrane protein</topology>
    </subcellularLocation>
</comment>
<dbReference type="GO" id="GO:0009190">
    <property type="term" value="P:cyclic nucleotide biosynthetic process"/>
    <property type="evidence" value="ECO:0007669"/>
    <property type="project" value="InterPro"/>
</dbReference>
<dbReference type="GO" id="GO:0005524">
    <property type="term" value="F:ATP binding"/>
    <property type="evidence" value="ECO:0007669"/>
    <property type="project" value="UniProtKB-KW"/>
</dbReference>
<evidence type="ECO:0000256" key="18">
    <source>
        <dbReference type="SAM" id="Phobius"/>
    </source>
</evidence>
<dbReference type="NCBIfam" id="TIGR01652">
    <property type="entry name" value="ATPase-Plipid"/>
    <property type="match status" value="1"/>
</dbReference>
<dbReference type="Gene3D" id="3.30.70.1230">
    <property type="entry name" value="Nucleotide cyclase"/>
    <property type="match status" value="2"/>
</dbReference>
<feature type="transmembrane region" description="Helical" evidence="18">
    <location>
        <begin position="2670"/>
        <end position="2688"/>
    </location>
</feature>
<feature type="transmembrane region" description="Helical" evidence="18">
    <location>
        <begin position="1492"/>
        <end position="1515"/>
    </location>
</feature>
<feature type="domain" description="Guanylate cyclase" evidence="19">
    <location>
        <begin position="1959"/>
        <end position="2104"/>
    </location>
</feature>
<dbReference type="InterPro" id="IPR018303">
    <property type="entry name" value="ATPase_P-typ_P_site"/>
</dbReference>
<feature type="region of interest" description="Disordered" evidence="17">
    <location>
        <begin position="219"/>
        <end position="239"/>
    </location>
</feature>
<feature type="binding site" evidence="15">
    <location>
        <position position="1290"/>
    </location>
    <ligand>
        <name>ATP</name>
        <dbReference type="ChEBI" id="CHEBI:30616"/>
    </ligand>
</feature>
<feature type="region of interest" description="Disordered" evidence="17">
    <location>
        <begin position="2164"/>
        <end position="2245"/>
    </location>
</feature>
<feature type="region of interest" description="Disordered" evidence="17">
    <location>
        <begin position="793"/>
        <end position="814"/>
    </location>
</feature>
<feature type="transmembrane region" description="Helical" evidence="18">
    <location>
        <begin position="2695"/>
        <end position="2720"/>
    </location>
</feature>
<dbReference type="Pfam" id="PF00211">
    <property type="entry name" value="Guanylate_cyc"/>
    <property type="match status" value="3"/>
</dbReference>
<feature type="domain" description="Guanylate cyclase" evidence="19">
    <location>
        <begin position="2803"/>
        <end position="3030"/>
    </location>
</feature>
<feature type="transmembrane region" description="Helical" evidence="18">
    <location>
        <begin position="1879"/>
        <end position="1899"/>
    </location>
</feature>
<keyword evidence="10" id="KW-1278">Translocase</keyword>
<feature type="binding site" evidence="15">
    <location>
        <position position="445"/>
    </location>
    <ligand>
        <name>ATP</name>
        <dbReference type="ChEBI" id="CHEBI:30616"/>
    </ligand>
</feature>
<dbReference type="VEuPathDB" id="CryptoDB:Vbra_19183"/>
<feature type="region of interest" description="Disordered" evidence="17">
    <location>
        <begin position="602"/>
        <end position="624"/>
    </location>
</feature>
<keyword evidence="12 18" id="KW-0472">Membrane</keyword>
<accession>A0A0G4GZN2</accession>
<dbReference type="InterPro" id="IPR023298">
    <property type="entry name" value="ATPase_P-typ_TM_dom_sf"/>
</dbReference>
<feature type="transmembrane region" description="Helical" evidence="18">
    <location>
        <begin position="2567"/>
        <end position="2584"/>
    </location>
</feature>
<name>A0A0G4GZN2_VITBC</name>
<dbReference type="GO" id="GO:0000287">
    <property type="term" value="F:magnesium ion binding"/>
    <property type="evidence" value="ECO:0007669"/>
    <property type="project" value="InterPro"/>
</dbReference>
<feature type="compositionally biased region" description="Basic and acidic residues" evidence="17">
    <location>
        <begin position="2299"/>
        <end position="2310"/>
    </location>
</feature>
<evidence type="ECO:0000256" key="16">
    <source>
        <dbReference type="PIRSR" id="PIRSR606539-3"/>
    </source>
</evidence>
<feature type="compositionally biased region" description="Polar residues" evidence="17">
    <location>
        <begin position="2422"/>
        <end position="2434"/>
    </location>
</feature>
<dbReference type="PROSITE" id="PS00154">
    <property type="entry name" value="ATPASE_E1_E2"/>
    <property type="match status" value="1"/>
</dbReference>
<evidence type="ECO:0000256" key="6">
    <source>
        <dbReference type="ARBA" id="ARBA00022723"/>
    </source>
</evidence>
<dbReference type="InterPro" id="IPR029787">
    <property type="entry name" value="Nucleotide_cyclase"/>
</dbReference>
<evidence type="ECO:0000256" key="13">
    <source>
        <dbReference type="ARBA" id="ARBA00034036"/>
    </source>
</evidence>
<keyword evidence="5 18" id="KW-0812">Transmembrane</keyword>
<dbReference type="SUPFAM" id="SSF81660">
    <property type="entry name" value="Metal cation-transporting ATPase, ATP-binding domain N"/>
    <property type="match status" value="1"/>
</dbReference>
<dbReference type="Pfam" id="PF13246">
    <property type="entry name" value="Cation_ATPase"/>
    <property type="match status" value="1"/>
</dbReference>
<feature type="region of interest" description="Disordered" evidence="17">
    <location>
        <begin position="2289"/>
        <end position="2312"/>
    </location>
</feature>
<dbReference type="FunFam" id="3.40.50.1000:FF:000014">
    <property type="entry name" value="Phospholipid-transporting ATPase"/>
    <property type="match status" value="1"/>
</dbReference>
<keyword evidence="6 16" id="KW-0479">Metal-binding</keyword>